<dbReference type="OrthoDB" id="9775296at2"/>
<proteinExistence type="inferred from homology"/>
<dbReference type="InterPro" id="IPR036291">
    <property type="entry name" value="NAD(P)-bd_dom_sf"/>
</dbReference>
<dbReference type="SUPFAM" id="SSF51735">
    <property type="entry name" value="NAD(P)-binding Rossmann-fold domains"/>
    <property type="match status" value="1"/>
</dbReference>
<dbReference type="STRING" id="203122.Sde_1219"/>
<dbReference type="PRINTS" id="PR00081">
    <property type="entry name" value="GDHRDH"/>
</dbReference>
<name>Q21LE8_SACD2</name>
<dbReference type="eggNOG" id="COG1028">
    <property type="taxonomic scope" value="Bacteria"/>
</dbReference>
<comment type="similarity">
    <text evidence="1">Belongs to the short-chain dehydrogenases/reductases (SDR) family.</text>
</comment>
<reference evidence="3 4" key="1">
    <citation type="journal article" date="2008" name="PLoS Genet.">
        <title>Complete genome sequence of the complex carbohydrate-degrading marine bacterium, Saccharophagus degradans strain 2-40 T.</title>
        <authorList>
            <person name="Weiner R.M."/>
            <person name="Taylor L.E.II."/>
            <person name="Henrissat B."/>
            <person name="Hauser L."/>
            <person name="Land M."/>
            <person name="Coutinho P.M."/>
            <person name="Rancurel C."/>
            <person name="Saunders E.H."/>
            <person name="Longmire A.G."/>
            <person name="Zhang H."/>
            <person name="Bayer E.A."/>
            <person name="Gilbert H.J."/>
            <person name="Larimer F."/>
            <person name="Zhulin I.B."/>
            <person name="Ekborg N.A."/>
            <person name="Lamed R."/>
            <person name="Richardson P.M."/>
            <person name="Borovok I."/>
            <person name="Hutcheson S."/>
        </authorList>
    </citation>
    <scope>NUCLEOTIDE SEQUENCE [LARGE SCALE GENOMIC DNA]</scope>
    <source>
        <strain evidence="4">2-40 / ATCC 43961 / DSM 17024</strain>
    </source>
</reference>
<gene>
    <name evidence="3" type="ordered locus">Sde_1219</name>
</gene>
<keyword evidence="4" id="KW-1185">Reference proteome</keyword>
<dbReference type="EMBL" id="CP000282">
    <property type="protein sequence ID" value="ABD80481.1"/>
    <property type="molecule type" value="Genomic_DNA"/>
</dbReference>
<dbReference type="InterPro" id="IPR051911">
    <property type="entry name" value="SDR_oxidoreductase"/>
</dbReference>
<keyword evidence="2" id="KW-0560">Oxidoreductase</keyword>
<dbReference type="GO" id="GO:0016491">
    <property type="term" value="F:oxidoreductase activity"/>
    <property type="evidence" value="ECO:0007669"/>
    <property type="project" value="UniProtKB-KW"/>
</dbReference>
<evidence type="ECO:0000256" key="1">
    <source>
        <dbReference type="ARBA" id="ARBA00006484"/>
    </source>
</evidence>
<evidence type="ECO:0000313" key="4">
    <source>
        <dbReference type="Proteomes" id="UP000001947"/>
    </source>
</evidence>
<dbReference type="Pfam" id="PF00106">
    <property type="entry name" value="adh_short"/>
    <property type="match status" value="1"/>
</dbReference>
<dbReference type="CDD" id="cd05374">
    <property type="entry name" value="17beta-HSD-like_SDR_c"/>
    <property type="match status" value="1"/>
</dbReference>
<sequence length="280" mass="30812">MAADKKIIFITGCSTGIGFCAAKTLVERGYHVIAGVRKLASADALREVNVEDTVEIDLASSQSIERAVQQVLAISKGNLYALFNNAAYGQPGAVEDLTRDTLRKQFETNFFGTHELTIKLLPTLLQQKDARLIQNSSILGFAAMPMRGAYNASKFALEGLTDTLRLELAGSSLKISLIEPGPIESHFRKNALVALEENVDIHNTRHSKMYKTAIERLRKVGPAAPFTLPADAVVAKLIHALESRRPKQRYFVTVPTYAMAILKVLLPGRWMDYVLRKAGS</sequence>
<evidence type="ECO:0000256" key="2">
    <source>
        <dbReference type="ARBA" id="ARBA00023002"/>
    </source>
</evidence>
<dbReference type="InterPro" id="IPR020904">
    <property type="entry name" value="Sc_DH/Rdtase_CS"/>
</dbReference>
<dbReference type="AlphaFoldDB" id="Q21LE8"/>
<dbReference type="Proteomes" id="UP000001947">
    <property type="component" value="Chromosome"/>
</dbReference>
<dbReference type="PANTHER" id="PTHR43976">
    <property type="entry name" value="SHORT CHAIN DEHYDROGENASE"/>
    <property type="match status" value="1"/>
</dbReference>
<dbReference type="Gene3D" id="3.40.50.720">
    <property type="entry name" value="NAD(P)-binding Rossmann-like Domain"/>
    <property type="match status" value="1"/>
</dbReference>
<dbReference type="HOGENOM" id="CLU_010194_2_9_6"/>
<accession>Q21LE8</accession>
<organism evidence="3 4">
    <name type="scientific">Saccharophagus degradans (strain 2-40 / ATCC 43961 / DSM 17024)</name>
    <dbReference type="NCBI Taxonomy" id="203122"/>
    <lineage>
        <taxon>Bacteria</taxon>
        <taxon>Pseudomonadati</taxon>
        <taxon>Pseudomonadota</taxon>
        <taxon>Gammaproteobacteria</taxon>
        <taxon>Cellvibrionales</taxon>
        <taxon>Cellvibrionaceae</taxon>
        <taxon>Saccharophagus</taxon>
    </lineage>
</organism>
<dbReference type="PANTHER" id="PTHR43976:SF16">
    <property type="entry name" value="SHORT-CHAIN DEHYDROGENASE_REDUCTASE FAMILY PROTEIN"/>
    <property type="match status" value="1"/>
</dbReference>
<dbReference type="KEGG" id="sde:Sde_1219"/>
<dbReference type="PROSITE" id="PS00061">
    <property type="entry name" value="ADH_SHORT"/>
    <property type="match status" value="1"/>
</dbReference>
<evidence type="ECO:0000313" key="3">
    <source>
        <dbReference type="EMBL" id="ABD80481.1"/>
    </source>
</evidence>
<dbReference type="InterPro" id="IPR002347">
    <property type="entry name" value="SDR_fam"/>
</dbReference>
<protein>
    <submittedName>
        <fullName evidence="3">Short-chain dehydrogenase/reductase SDR</fullName>
    </submittedName>
</protein>